<dbReference type="Proteomes" id="UP000561681">
    <property type="component" value="Unassembled WGS sequence"/>
</dbReference>
<feature type="compositionally biased region" description="Acidic residues" evidence="1">
    <location>
        <begin position="65"/>
        <end position="74"/>
    </location>
</feature>
<evidence type="ECO:0000313" key="3">
    <source>
        <dbReference type="Proteomes" id="UP000561681"/>
    </source>
</evidence>
<feature type="compositionally biased region" description="Basic and acidic residues" evidence="1">
    <location>
        <begin position="8"/>
        <end position="21"/>
    </location>
</feature>
<reference evidence="2 3" key="1">
    <citation type="submission" date="2020-08" db="EMBL/GenBank/DDBJ databases">
        <title>Functional genomics of gut bacteria from endangered species of beetles.</title>
        <authorList>
            <person name="Carlos-Shanley C."/>
        </authorList>
    </citation>
    <scope>NUCLEOTIDE SEQUENCE [LARGE SCALE GENOMIC DNA]</scope>
    <source>
        <strain evidence="2 3">S00142</strain>
    </source>
</reference>
<protein>
    <submittedName>
        <fullName evidence="2">Uncharacterized protein</fullName>
    </submittedName>
</protein>
<comment type="caution">
    <text evidence="2">The sequence shown here is derived from an EMBL/GenBank/DDBJ whole genome shotgun (WGS) entry which is preliminary data.</text>
</comment>
<proteinExistence type="predicted"/>
<dbReference type="EMBL" id="JACHLD010000002">
    <property type="protein sequence ID" value="MBB4801793.1"/>
    <property type="molecule type" value="Genomic_DNA"/>
</dbReference>
<sequence>MIPQENYDTYRQDDSLYHMGEESIQSETMEYTDPGVNQHYKDERSADHQPTELDHDDADRRTLDESEADEDDED</sequence>
<dbReference type="RefSeq" id="WP_184160551.1">
    <property type="nucleotide sequence ID" value="NZ_JACHLD010000002.1"/>
</dbReference>
<accession>A0A7W7IWU4</accession>
<name>A0A7W7IWU4_9FLAO</name>
<gene>
    <name evidence="2" type="ORF">HNP37_001854</name>
</gene>
<evidence type="ECO:0000313" key="2">
    <source>
        <dbReference type="EMBL" id="MBB4801793.1"/>
    </source>
</evidence>
<dbReference type="AlphaFoldDB" id="A0A7W7IWU4"/>
<feature type="compositionally biased region" description="Basic and acidic residues" evidence="1">
    <location>
        <begin position="39"/>
        <end position="64"/>
    </location>
</feature>
<feature type="region of interest" description="Disordered" evidence="1">
    <location>
        <begin position="1"/>
        <end position="74"/>
    </location>
</feature>
<evidence type="ECO:0000256" key="1">
    <source>
        <dbReference type="SAM" id="MobiDB-lite"/>
    </source>
</evidence>
<keyword evidence="3" id="KW-1185">Reference proteome</keyword>
<organism evidence="2 3">
    <name type="scientific">Flavobacterium nitrogenifigens</name>
    <dbReference type="NCBI Taxonomy" id="1617283"/>
    <lineage>
        <taxon>Bacteria</taxon>
        <taxon>Pseudomonadati</taxon>
        <taxon>Bacteroidota</taxon>
        <taxon>Flavobacteriia</taxon>
        <taxon>Flavobacteriales</taxon>
        <taxon>Flavobacteriaceae</taxon>
        <taxon>Flavobacterium</taxon>
    </lineage>
</organism>